<dbReference type="AlphaFoldDB" id="A0A6M1RRU3"/>
<gene>
    <name evidence="4" type="ORF">G4L39_12040</name>
</gene>
<dbReference type="InterPro" id="IPR051099">
    <property type="entry name" value="AGR/TXD"/>
</dbReference>
<dbReference type="PANTHER" id="PTHR15337:SF11">
    <property type="entry name" value="THIOREDOXIN DOMAIN-CONTAINING PROTEIN"/>
    <property type="match status" value="1"/>
</dbReference>
<evidence type="ECO:0000313" key="5">
    <source>
        <dbReference type="Proteomes" id="UP000477311"/>
    </source>
</evidence>
<evidence type="ECO:0000313" key="4">
    <source>
        <dbReference type="EMBL" id="NGO40117.1"/>
    </source>
</evidence>
<evidence type="ECO:0000256" key="1">
    <source>
        <dbReference type="ARBA" id="ARBA00022729"/>
    </source>
</evidence>
<dbReference type="Pfam" id="PF13098">
    <property type="entry name" value="Thioredoxin_2"/>
    <property type="match status" value="1"/>
</dbReference>
<sequence length="150" mass="16918">MKTILQRWASACAAALCISTLTAAEPVWLEDLPKALEKAKAENKQVLVNFTGSDWCPFCVRLKKDVFDTREFAEYAEKRLVLVELDFPRKKQQSEERKAANRKLQEQYKVDGFPTLVLLNADGKEVARMVGYGGGGFAAVRKQLRLPDKP</sequence>
<dbReference type="InterPro" id="IPR036249">
    <property type="entry name" value="Thioredoxin-like_sf"/>
</dbReference>
<protein>
    <submittedName>
        <fullName evidence="4">Thioredoxin family protein</fullName>
    </submittedName>
</protein>
<reference evidence="4 5" key="1">
    <citation type="submission" date="2020-02" db="EMBL/GenBank/DDBJ databases">
        <title>Draft genome sequence of Limisphaera ngatamarikiensis NGM72.4T, a thermophilic Verrucomicrobia grouped in subdivision 3.</title>
        <authorList>
            <person name="Carere C.R."/>
            <person name="Steen J."/>
            <person name="Hugenholtz P."/>
            <person name="Stott M.B."/>
        </authorList>
    </citation>
    <scope>NUCLEOTIDE SEQUENCE [LARGE SCALE GENOMIC DNA]</scope>
    <source>
        <strain evidence="4 5">NGM72.4</strain>
    </source>
</reference>
<feature type="signal peptide" evidence="2">
    <location>
        <begin position="1"/>
        <end position="23"/>
    </location>
</feature>
<dbReference type="Proteomes" id="UP000477311">
    <property type="component" value="Unassembled WGS sequence"/>
</dbReference>
<evidence type="ECO:0000259" key="3">
    <source>
        <dbReference type="PROSITE" id="PS51352"/>
    </source>
</evidence>
<comment type="caution">
    <text evidence="4">The sequence shown here is derived from an EMBL/GenBank/DDBJ whole genome shotgun (WGS) entry which is preliminary data.</text>
</comment>
<dbReference type="InterPro" id="IPR012336">
    <property type="entry name" value="Thioredoxin-like_fold"/>
</dbReference>
<proteinExistence type="predicted"/>
<keyword evidence="5" id="KW-1185">Reference proteome</keyword>
<dbReference type="PANTHER" id="PTHR15337">
    <property type="entry name" value="ANTERIOR GRADIENT PROTEIN-RELATED"/>
    <property type="match status" value="1"/>
</dbReference>
<feature type="chain" id="PRO_5027119243" evidence="2">
    <location>
        <begin position="24"/>
        <end position="150"/>
    </location>
</feature>
<evidence type="ECO:0000256" key="2">
    <source>
        <dbReference type="SAM" id="SignalP"/>
    </source>
</evidence>
<dbReference type="EMBL" id="JAAKYA010000081">
    <property type="protein sequence ID" value="NGO40117.1"/>
    <property type="molecule type" value="Genomic_DNA"/>
</dbReference>
<dbReference type="Gene3D" id="3.40.30.10">
    <property type="entry name" value="Glutaredoxin"/>
    <property type="match status" value="1"/>
</dbReference>
<name>A0A6M1RRU3_9BACT</name>
<accession>A0A6M1RRU3</accession>
<dbReference type="SUPFAM" id="SSF52833">
    <property type="entry name" value="Thioredoxin-like"/>
    <property type="match status" value="1"/>
</dbReference>
<feature type="domain" description="Thioredoxin" evidence="3">
    <location>
        <begin position="5"/>
        <end position="150"/>
    </location>
</feature>
<organism evidence="4 5">
    <name type="scientific">Limisphaera ngatamarikiensis</name>
    <dbReference type="NCBI Taxonomy" id="1324935"/>
    <lineage>
        <taxon>Bacteria</taxon>
        <taxon>Pseudomonadati</taxon>
        <taxon>Verrucomicrobiota</taxon>
        <taxon>Verrucomicrobiia</taxon>
        <taxon>Limisphaerales</taxon>
        <taxon>Limisphaeraceae</taxon>
        <taxon>Limisphaera</taxon>
    </lineage>
</organism>
<keyword evidence="1 2" id="KW-0732">Signal</keyword>
<dbReference type="PROSITE" id="PS51352">
    <property type="entry name" value="THIOREDOXIN_2"/>
    <property type="match status" value="1"/>
</dbReference>
<dbReference type="InterPro" id="IPR013766">
    <property type="entry name" value="Thioredoxin_domain"/>
</dbReference>
<dbReference type="RefSeq" id="WP_165108435.1">
    <property type="nucleotide sequence ID" value="NZ_JAAKYA010000081.1"/>
</dbReference>